<gene>
    <name evidence="1" type="ORF">FPHYL_13167</name>
</gene>
<evidence type="ECO:0000313" key="2">
    <source>
        <dbReference type="Proteomes" id="UP000582016"/>
    </source>
</evidence>
<dbReference type="AlphaFoldDB" id="A0A8H5IGS5"/>
<dbReference type="EMBL" id="JAAOAQ010000741">
    <property type="protein sequence ID" value="KAF5535565.1"/>
    <property type="molecule type" value="Genomic_DNA"/>
</dbReference>
<dbReference type="Proteomes" id="UP000582016">
    <property type="component" value="Unassembled WGS sequence"/>
</dbReference>
<evidence type="ECO:0000313" key="1">
    <source>
        <dbReference type="EMBL" id="KAF5535565.1"/>
    </source>
</evidence>
<keyword evidence="2" id="KW-1185">Reference proteome</keyword>
<organism evidence="1 2">
    <name type="scientific">Fusarium phyllophilum</name>
    <dbReference type="NCBI Taxonomy" id="47803"/>
    <lineage>
        <taxon>Eukaryota</taxon>
        <taxon>Fungi</taxon>
        <taxon>Dikarya</taxon>
        <taxon>Ascomycota</taxon>
        <taxon>Pezizomycotina</taxon>
        <taxon>Sordariomycetes</taxon>
        <taxon>Hypocreomycetidae</taxon>
        <taxon>Hypocreales</taxon>
        <taxon>Nectriaceae</taxon>
        <taxon>Fusarium</taxon>
        <taxon>Fusarium fujikuroi species complex</taxon>
    </lineage>
</organism>
<sequence>MSYIVPHVNIPEALELALIPLGESPPATSVQNITPPSDATETDAVEDAAAMAITANDYDSSYIFNESGYRINHGFSPRTKLESPMSLTGLTLLLDHKTHPTATKLIVWVDVRTYDRWTYEWNVKFSAQNPFKAFNRDGEFKSPEGRRAQVCVHAFCAAINSIIDFTNDTQNQKPPISTTYVRVPQFQNSKHALRRLLCDVQEGKTCPASAARWVQDMPGHWTQAWHTFLNCSPKMSDFRTRIPCREITSLSNLYDVLTNEYGNMYYKLETEKNEQGELFWVVGVSSHFARDVRELLITKGVLRQRERPRGFTAINGPNFQGDSLPEVVDLTGDDSDEETPPAHETTNWVDTPRELAARLRQHLNDTEETPSDITKTNNIELNRDQLQHATARLAKETVRQGRSRYLCYSGMLTLELDLCLEIGQVTSDLQQV</sequence>
<proteinExistence type="predicted"/>
<dbReference type="OrthoDB" id="4975676at2759"/>
<name>A0A8H5IGS5_9HYPO</name>
<accession>A0A8H5IGS5</accession>
<comment type="caution">
    <text evidence="1">The sequence shown here is derived from an EMBL/GenBank/DDBJ whole genome shotgun (WGS) entry which is preliminary data.</text>
</comment>
<protein>
    <submittedName>
        <fullName evidence="1">Uncharacterized protein</fullName>
    </submittedName>
</protein>
<reference evidence="1 2" key="1">
    <citation type="submission" date="2020-05" db="EMBL/GenBank/DDBJ databases">
        <title>Identification and distribution of gene clusters putatively required for synthesis of sphingolipid metabolism inhibitors in phylogenetically diverse species of the filamentous fungus Fusarium.</title>
        <authorList>
            <person name="Kim H.-S."/>
            <person name="Busman M."/>
            <person name="Brown D.W."/>
            <person name="Divon H."/>
            <person name="Uhlig S."/>
            <person name="Proctor R.H."/>
        </authorList>
    </citation>
    <scope>NUCLEOTIDE SEQUENCE [LARGE SCALE GENOMIC DNA]</scope>
    <source>
        <strain evidence="1 2">NRRL 13617</strain>
    </source>
</reference>